<reference evidence="4" key="1">
    <citation type="journal article" date="2022" name="Int. J. Mol. Sci.">
        <title>Draft Genome of Tanacetum Coccineum: Genomic Comparison of Closely Related Tanacetum-Family Plants.</title>
        <authorList>
            <person name="Yamashiro T."/>
            <person name="Shiraishi A."/>
            <person name="Nakayama K."/>
            <person name="Satake H."/>
        </authorList>
    </citation>
    <scope>NUCLEOTIDE SEQUENCE</scope>
</reference>
<dbReference type="PROSITE" id="PS50994">
    <property type="entry name" value="INTEGRASE"/>
    <property type="match status" value="1"/>
</dbReference>
<keyword evidence="2" id="KW-1133">Transmembrane helix</keyword>
<gene>
    <name evidence="4" type="ORF">Tco_0702828</name>
</gene>
<evidence type="ECO:0000313" key="5">
    <source>
        <dbReference type="Proteomes" id="UP001151760"/>
    </source>
</evidence>
<keyword evidence="2" id="KW-0472">Membrane</keyword>
<dbReference type="EMBL" id="BQNB010009902">
    <property type="protein sequence ID" value="GJS69987.1"/>
    <property type="molecule type" value="Genomic_DNA"/>
</dbReference>
<comment type="caution">
    <text evidence="4">The sequence shown here is derived from an EMBL/GenBank/DDBJ whole genome shotgun (WGS) entry which is preliminary data.</text>
</comment>
<feature type="region of interest" description="Disordered" evidence="1">
    <location>
        <begin position="207"/>
        <end position="240"/>
    </location>
</feature>
<feature type="region of interest" description="Disordered" evidence="1">
    <location>
        <begin position="1"/>
        <end position="35"/>
    </location>
</feature>
<keyword evidence="4" id="KW-0548">Nucleotidyltransferase</keyword>
<evidence type="ECO:0000256" key="2">
    <source>
        <dbReference type="SAM" id="Phobius"/>
    </source>
</evidence>
<evidence type="ECO:0000313" key="4">
    <source>
        <dbReference type="EMBL" id="GJS69987.1"/>
    </source>
</evidence>
<dbReference type="InterPro" id="IPR052160">
    <property type="entry name" value="Gypsy_RT_Integrase-like"/>
</dbReference>
<dbReference type="GO" id="GO:0003964">
    <property type="term" value="F:RNA-directed DNA polymerase activity"/>
    <property type="evidence" value="ECO:0007669"/>
    <property type="project" value="UniProtKB-KW"/>
</dbReference>
<dbReference type="InterPro" id="IPR012337">
    <property type="entry name" value="RNaseH-like_sf"/>
</dbReference>
<proteinExistence type="predicted"/>
<dbReference type="Gene3D" id="3.30.420.10">
    <property type="entry name" value="Ribonuclease H-like superfamily/Ribonuclease H"/>
    <property type="match status" value="1"/>
</dbReference>
<protein>
    <submittedName>
        <fullName evidence="4">Reverse transcriptase domain-containing protein</fullName>
    </submittedName>
</protein>
<feature type="compositionally biased region" description="Basic and acidic residues" evidence="1">
    <location>
        <begin position="219"/>
        <end position="229"/>
    </location>
</feature>
<feature type="domain" description="Integrase catalytic" evidence="3">
    <location>
        <begin position="322"/>
        <end position="485"/>
    </location>
</feature>
<feature type="transmembrane region" description="Helical" evidence="2">
    <location>
        <begin position="90"/>
        <end position="110"/>
    </location>
</feature>
<dbReference type="PANTHER" id="PTHR47266">
    <property type="entry name" value="ENDONUCLEASE-RELATED"/>
    <property type="match status" value="1"/>
</dbReference>
<keyword evidence="5" id="KW-1185">Reference proteome</keyword>
<dbReference type="SUPFAM" id="SSF53098">
    <property type="entry name" value="Ribonuclease H-like"/>
    <property type="match status" value="1"/>
</dbReference>
<accession>A0ABQ4XYY2</accession>
<reference evidence="4" key="2">
    <citation type="submission" date="2022-01" db="EMBL/GenBank/DDBJ databases">
        <authorList>
            <person name="Yamashiro T."/>
            <person name="Shiraishi A."/>
            <person name="Satake H."/>
            <person name="Nakayama K."/>
        </authorList>
    </citation>
    <scope>NUCLEOTIDE SEQUENCE</scope>
</reference>
<keyword evidence="2" id="KW-0812">Transmembrane</keyword>
<dbReference type="InterPro" id="IPR036397">
    <property type="entry name" value="RNaseH_sf"/>
</dbReference>
<keyword evidence="4" id="KW-0808">Transferase</keyword>
<feature type="compositionally biased region" description="Gly residues" evidence="1">
    <location>
        <begin position="13"/>
        <end position="31"/>
    </location>
</feature>
<name>A0ABQ4XYY2_9ASTR</name>
<keyword evidence="4" id="KW-0695">RNA-directed DNA polymerase</keyword>
<evidence type="ECO:0000256" key="1">
    <source>
        <dbReference type="SAM" id="MobiDB-lite"/>
    </source>
</evidence>
<dbReference type="InterPro" id="IPR001584">
    <property type="entry name" value="Integrase_cat-core"/>
</dbReference>
<dbReference type="Pfam" id="PF00665">
    <property type="entry name" value="rve"/>
    <property type="match status" value="1"/>
</dbReference>
<dbReference type="Proteomes" id="UP001151760">
    <property type="component" value="Unassembled WGS sequence"/>
</dbReference>
<evidence type="ECO:0000259" key="3">
    <source>
        <dbReference type="PROSITE" id="PS50994"/>
    </source>
</evidence>
<organism evidence="4 5">
    <name type="scientific">Tanacetum coccineum</name>
    <dbReference type="NCBI Taxonomy" id="301880"/>
    <lineage>
        <taxon>Eukaryota</taxon>
        <taxon>Viridiplantae</taxon>
        <taxon>Streptophyta</taxon>
        <taxon>Embryophyta</taxon>
        <taxon>Tracheophyta</taxon>
        <taxon>Spermatophyta</taxon>
        <taxon>Magnoliopsida</taxon>
        <taxon>eudicotyledons</taxon>
        <taxon>Gunneridae</taxon>
        <taxon>Pentapetalae</taxon>
        <taxon>asterids</taxon>
        <taxon>campanulids</taxon>
        <taxon>Asterales</taxon>
        <taxon>Asteraceae</taxon>
        <taxon>Asteroideae</taxon>
        <taxon>Anthemideae</taxon>
        <taxon>Anthemidinae</taxon>
        <taxon>Tanacetum</taxon>
    </lineage>
</organism>
<sequence>MSTDVGKKASNKGNGGGGFPLRGKQPGGNGARGQAYALRDGDQNLGPNVLTFPEVKGWLDEDLDNYHLKELRCSTQCHTQMSMWIIPRGVVLLILLMLGISFKFGISGLLHQVITTIADKIRDKDTSQSKQNLQSSSMTFIHKTLIIPSVLDSCFNSFTVCEVKRFATIMGENVYIRDLIDFDVTMFHLEWFVKYSANVKRTVADFSHAPPNEYSPSPNDKKQWSKDTEDPSWSTSFKTRRTQKTSSALEDFICVVFVPDRNIIHDKKCVENLAADHLSQLENPYLGKLTKAEIRDLFPEERLMEVSDNNNEHYNVLTESYLGASPEMRQHKSFNNVTMTHQEGIMGIDFMGPFPSSNGNKYVLVAINYMSKWVEAQAFPTNDARNIANILKKLFAQFGIPKALISDKGTHFCNYQMGLFTRKLKSRWYRPFLVRKDQKNGAIELYNKDGNEFIVNKQRVKPYQKDVLETDKQDDITLDDEGEVR</sequence>